<dbReference type="InterPro" id="IPR002156">
    <property type="entry name" value="RNaseH_domain"/>
</dbReference>
<dbReference type="RefSeq" id="WP_115884807.1">
    <property type="nucleotide sequence ID" value="NZ_CBCSHX010000002.1"/>
</dbReference>
<keyword evidence="10" id="KW-0378">Hydrolase</keyword>
<evidence type="ECO:0000256" key="4">
    <source>
        <dbReference type="ARBA" id="ARBA00005300"/>
    </source>
</evidence>
<dbReference type="SUPFAM" id="SSF53098">
    <property type="entry name" value="Ribonuclease H-like"/>
    <property type="match status" value="1"/>
</dbReference>
<evidence type="ECO:0000256" key="6">
    <source>
        <dbReference type="ARBA" id="ARBA00017721"/>
    </source>
</evidence>
<comment type="cofactor">
    <cofactor evidence="2">
        <name>Mg(2+)</name>
        <dbReference type="ChEBI" id="CHEBI:18420"/>
    </cofactor>
</comment>
<dbReference type="GO" id="GO:0043137">
    <property type="term" value="P:DNA replication, removal of RNA primer"/>
    <property type="evidence" value="ECO:0007669"/>
    <property type="project" value="TreeGrafter"/>
</dbReference>
<dbReference type="EMBL" id="QUMW01000010">
    <property type="protein sequence ID" value="REG24659.1"/>
    <property type="molecule type" value="Genomic_DNA"/>
</dbReference>
<dbReference type="Proteomes" id="UP000257076">
    <property type="component" value="Unassembled WGS sequence"/>
</dbReference>
<dbReference type="PANTHER" id="PTHR10642:SF26">
    <property type="entry name" value="RIBONUCLEASE H1"/>
    <property type="match status" value="1"/>
</dbReference>
<comment type="similarity">
    <text evidence="4">Belongs to the RNase H family.</text>
</comment>
<dbReference type="PANTHER" id="PTHR10642">
    <property type="entry name" value="RIBONUCLEASE H1"/>
    <property type="match status" value="1"/>
</dbReference>
<evidence type="ECO:0000256" key="3">
    <source>
        <dbReference type="ARBA" id="ARBA00004065"/>
    </source>
</evidence>
<evidence type="ECO:0000256" key="9">
    <source>
        <dbReference type="ARBA" id="ARBA00022759"/>
    </source>
</evidence>
<gene>
    <name evidence="13" type="ORF">DFR63_0966</name>
</gene>
<keyword evidence="9" id="KW-0255">Endonuclease</keyword>
<dbReference type="InterPro" id="IPR012337">
    <property type="entry name" value="RNaseH-like_sf"/>
</dbReference>
<dbReference type="SUPFAM" id="SSF55658">
    <property type="entry name" value="L9 N-domain-like"/>
    <property type="match status" value="1"/>
</dbReference>
<name>A0A3E0AY54_9STAP</name>
<dbReference type="InterPro" id="IPR011320">
    <property type="entry name" value="RNase_H1_N"/>
</dbReference>
<dbReference type="GO" id="GO:0003676">
    <property type="term" value="F:nucleic acid binding"/>
    <property type="evidence" value="ECO:0007669"/>
    <property type="project" value="InterPro"/>
</dbReference>
<dbReference type="InterPro" id="IPR009027">
    <property type="entry name" value="Ribosomal_bL9/RNase_H1_N"/>
</dbReference>
<keyword evidence="11" id="KW-0460">Magnesium</keyword>
<dbReference type="FunFam" id="3.40.970.10:FF:000002">
    <property type="entry name" value="Ribonuclease H"/>
    <property type="match status" value="1"/>
</dbReference>
<protein>
    <recommendedName>
        <fullName evidence="6">Ribonuclease H</fullName>
        <ecNumber evidence="5">3.1.26.4</ecNumber>
    </recommendedName>
</protein>
<evidence type="ECO:0000256" key="8">
    <source>
        <dbReference type="ARBA" id="ARBA00022723"/>
    </source>
</evidence>
<reference evidence="13 14" key="1">
    <citation type="submission" date="2018-08" db="EMBL/GenBank/DDBJ databases">
        <title>Genomic Encyclopedia of Type Strains, Phase IV (KMG-IV): sequencing the most valuable type-strain genomes for metagenomic binning, comparative biology and taxonomic classification.</title>
        <authorList>
            <person name="Goeker M."/>
        </authorList>
    </citation>
    <scope>NUCLEOTIDE SEQUENCE [LARGE SCALE GENOMIC DNA]</scope>
    <source>
        <strain evidence="13 14">DSM 17274</strain>
    </source>
</reference>
<dbReference type="InterPro" id="IPR036397">
    <property type="entry name" value="RNaseH_sf"/>
</dbReference>
<accession>A0A3E0AY54</accession>
<comment type="function">
    <text evidence="3">Endonuclease that specifically degrades the RNA of RNA-DNA hybrids.</text>
</comment>
<organism evidence="13 14">
    <name type="scientific">Jeotgalicoccus halotolerans</name>
    <dbReference type="NCBI Taxonomy" id="157227"/>
    <lineage>
        <taxon>Bacteria</taxon>
        <taxon>Bacillati</taxon>
        <taxon>Bacillota</taxon>
        <taxon>Bacilli</taxon>
        <taxon>Bacillales</taxon>
        <taxon>Staphylococcaceae</taxon>
        <taxon>Jeotgalicoccus</taxon>
    </lineage>
</organism>
<dbReference type="OrthoDB" id="9811552at2"/>
<dbReference type="Pfam" id="PF01693">
    <property type="entry name" value="Cauli_VI"/>
    <property type="match status" value="1"/>
</dbReference>
<evidence type="ECO:0000313" key="13">
    <source>
        <dbReference type="EMBL" id="REG24659.1"/>
    </source>
</evidence>
<dbReference type="CDD" id="cd09277">
    <property type="entry name" value="RNase_HI_bacteria_like"/>
    <property type="match status" value="1"/>
</dbReference>
<dbReference type="GO" id="GO:0004523">
    <property type="term" value="F:RNA-DNA hybrid ribonuclease activity"/>
    <property type="evidence" value="ECO:0007669"/>
    <property type="project" value="UniProtKB-EC"/>
</dbReference>
<evidence type="ECO:0000259" key="12">
    <source>
        <dbReference type="PROSITE" id="PS50879"/>
    </source>
</evidence>
<keyword evidence="7" id="KW-0540">Nuclease</keyword>
<keyword evidence="8" id="KW-0479">Metal-binding</keyword>
<dbReference type="InterPro" id="IPR037056">
    <property type="entry name" value="RNase_H1_N_sf"/>
</dbReference>
<keyword evidence="14" id="KW-1185">Reference proteome</keyword>
<dbReference type="GO" id="GO:0046872">
    <property type="term" value="F:metal ion binding"/>
    <property type="evidence" value="ECO:0007669"/>
    <property type="project" value="UniProtKB-KW"/>
</dbReference>
<dbReference type="EC" id="3.1.26.4" evidence="5"/>
<proteinExistence type="inferred from homology"/>
<evidence type="ECO:0000256" key="10">
    <source>
        <dbReference type="ARBA" id="ARBA00022801"/>
    </source>
</evidence>
<dbReference type="Pfam" id="PF00075">
    <property type="entry name" value="RNase_H"/>
    <property type="match status" value="1"/>
</dbReference>
<sequence length="197" mass="22308">MAKFYAVRKGHRPGIYNTWAACEKAVKGFSGAEFKSFKTKAEAERFMNNLKDENKQIPDGELVSYVDGSYDKRVNKAGFGAVFIINDEVIHTAAESTPVDPDNNLWNVSAEIAGILYAVKWAIQHGYKTIHVHYDYAGLEKWYTGEWQAKNAVTRNYAEEMNSFGKQINIHFYKVAAHTGVRFNEMADELAKRAVNN</sequence>
<dbReference type="Gene3D" id="3.40.970.10">
    <property type="entry name" value="Ribonuclease H1, N-terminal domain"/>
    <property type="match status" value="1"/>
</dbReference>
<evidence type="ECO:0000256" key="7">
    <source>
        <dbReference type="ARBA" id="ARBA00022722"/>
    </source>
</evidence>
<feature type="domain" description="RNase H type-1" evidence="12">
    <location>
        <begin position="58"/>
        <end position="196"/>
    </location>
</feature>
<comment type="catalytic activity">
    <reaction evidence="1">
        <text>Endonucleolytic cleavage to 5'-phosphomonoester.</text>
        <dbReference type="EC" id="3.1.26.4"/>
    </reaction>
</comment>
<comment type="caution">
    <text evidence="13">The sequence shown here is derived from an EMBL/GenBank/DDBJ whole genome shotgun (WGS) entry which is preliminary data.</text>
</comment>
<dbReference type="PROSITE" id="PS50879">
    <property type="entry name" value="RNASE_H_1"/>
    <property type="match status" value="1"/>
</dbReference>
<evidence type="ECO:0000256" key="2">
    <source>
        <dbReference type="ARBA" id="ARBA00001946"/>
    </source>
</evidence>
<dbReference type="AlphaFoldDB" id="A0A3E0AY54"/>
<evidence type="ECO:0000256" key="1">
    <source>
        <dbReference type="ARBA" id="ARBA00000077"/>
    </source>
</evidence>
<dbReference type="Gene3D" id="3.30.420.10">
    <property type="entry name" value="Ribonuclease H-like superfamily/Ribonuclease H"/>
    <property type="match status" value="1"/>
</dbReference>
<evidence type="ECO:0000256" key="5">
    <source>
        <dbReference type="ARBA" id="ARBA00012180"/>
    </source>
</evidence>
<evidence type="ECO:0000256" key="11">
    <source>
        <dbReference type="ARBA" id="ARBA00022842"/>
    </source>
</evidence>
<evidence type="ECO:0000313" key="14">
    <source>
        <dbReference type="Proteomes" id="UP000257076"/>
    </source>
</evidence>
<dbReference type="InterPro" id="IPR050092">
    <property type="entry name" value="RNase_H"/>
</dbReference>